<dbReference type="CDD" id="cd15457">
    <property type="entry name" value="NADAR"/>
    <property type="match status" value="1"/>
</dbReference>
<organism evidence="4 5">
    <name type="scientific">Neorhodopirellula lusitana</name>
    <dbReference type="NCBI Taxonomy" id="445327"/>
    <lineage>
        <taxon>Bacteria</taxon>
        <taxon>Pseudomonadati</taxon>
        <taxon>Planctomycetota</taxon>
        <taxon>Planctomycetia</taxon>
        <taxon>Pirellulales</taxon>
        <taxon>Pirellulaceae</taxon>
        <taxon>Neorhodopirellula</taxon>
    </lineage>
</organism>
<dbReference type="InterPro" id="IPR037238">
    <property type="entry name" value="YbiA-like_sf"/>
</dbReference>
<protein>
    <recommendedName>
        <fullName evidence="3">NADAR domain-containing protein</fullName>
    </recommendedName>
</protein>
<reference evidence="4 5" key="1">
    <citation type="submission" date="2017-05" db="EMBL/GenBank/DDBJ databases">
        <authorList>
            <person name="Varghese N."/>
            <person name="Submissions S."/>
        </authorList>
    </citation>
    <scope>NUCLEOTIDE SEQUENCE [LARGE SCALE GENOMIC DNA]</scope>
    <source>
        <strain evidence="4 5">DSM 25457</strain>
    </source>
</reference>
<evidence type="ECO:0000259" key="3">
    <source>
        <dbReference type="Pfam" id="PF08719"/>
    </source>
</evidence>
<dbReference type="Proteomes" id="UP001158067">
    <property type="component" value="Unassembled WGS sequence"/>
</dbReference>
<comment type="catalytic activity">
    <reaction evidence="1">
        <text>5-amino-6-(5-phospho-D-ribosylamino)uracil + H2O = 5,6-diaminouracil + D-ribose 5-phosphate</text>
        <dbReference type="Rhea" id="RHEA:55020"/>
        <dbReference type="ChEBI" id="CHEBI:15377"/>
        <dbReference type="ChEBI" id="CHEBI:46252"/>
        <dbReference type="ChEBI" id="CHEBI:58453"/>
        <dbReference type="ChEBI" id="CHEBI:78346"/>
    </reaction>
</comment>
<dbReference type="InterPro" id="IPR012816">
    <property type="entry name" value="NADAR"/>
</dbReference>
<dbReference type="SUPFAM" id="SSF143990">
    <property type="entry name" value="YbiA-like"/>
    <property type="match status" value="1"/>
</dbReference>
<gene>
    <name evidence="4" type="ORF">SAMN06265222_12448</name>
</gene>
<dbReference type="RefSeq" id="WP_283435459.1">
    <property type="nucleotide sequence ID" value="NZ_FXUG01000024.1"/>
</dbReference>
<keyword evidence="5" id="KW-1185">Reference proteome</keyword>
<proteinExistence type="predicted"/>
<name>A0ABY1QQF1_9BACT</name>
<evidence type="ECO:0000313" key="4">
    <source>
        <dbReference type="EMBL" id="SMP78090.1"/>
    </source>
</evidence>
<evidence type="ECO:0000313" key="5">
    <source>
        <dbReference type="Proteomes" id="UP001158067"/>
    </source>
</evidence>
<dbReference type="EMBL" id="FXUG01000024">
    <property type="protein sequence ID" value="SMP78090.1"/>
    <property type="molecule type" value="Genomic_DNA"/>
</dbReference>
<comment type="caution">
    <text evidence="4">The sequence shown here is derived from an EMBL/GenBank/DDBJ whole genome shotgun (WGS) entry which is preliminary data.</text>
</comment>
<accession>A0ABY1QQF1</accession>
<comment type="catalytic activity">
    <reaction evidence="2">
        <text>2,5-diamino-6-hydroxy-4-(5-phosphoribosylamino)-pyrimidine + H2O = 2,5,6-triamino-4-hydroxypyrimidine + D-ribose 5-phosphate</text>
        <dbReference type="Rhea" id="RHEA:23436"/>
        <dbReference type="ChEBI" id="CHEBI:15377"/>
        <dbReference type="ChEBI" id="CHEBI:58614"/>
        <dbReference type="ChEBI" id="CHEBI:78346"/>
        <dbReference type="ChEBI" id="CHEBI:137796"/>
    </reaction>
</comment>
<dbReference type="NCBIfam" id="TIGR02464">
    <property type="entry name" value="ribofla_fusion"/>
    <property type="match status" value="1"/>
</dbReference>
<sequence>MISFYVPTDEYGFLCNFSAHGFTLDDRYWPTVEHYFQARKFAGSDHEERIRISRTPKEAKNLGQTRKLPLRPDWEDVKVDIMRSALMAKFTTHADLRDALLATGDEELVENAPTDYFWGCGKLGGGQNMLGKLLMATRQTLRYEEPDSAAFGRQHGFYARPSAHLLCLASRAGIGTIFRSSDSFASFRAVP</sequence>
<evidence type="ECO:0000256" key="1">
    <source>
        <dbReference type="ARBA" id="ARBA00000022"/>
    </source>
</evidence>
<dbReference type="Pfam" id="PF08719">
    <property type="entry name" value="NADAR"/>
    <property type="match status" value="1"/>
</dbReference>
<dbReference type="Gene3D" id="1.10.357.40">
    <property type="entry name" value="YbiA-like"/>
    <property type="match status" value="1"/>
</dbReference>
<feature type="domain" description="NADAR" evidence="3">
    <location>
        <begin position="4"/>
        <end position="142"/>
    </location>
</feature>
<evidence type="ECO:0000256" key="2">
    <source>
        <dbReference type="ARBA" id="ARBA00000751"/>
    </source>
</evidence>